<feature type="region of interest" description="Disordered" evidence="14">
    <location>
        <begin position="320"/>
        <end position="369"/>
    </location>
</feature>
<evidence type="ECO:0000256" key="6">
    <source>
        <dbReference type="ARBA" id="ARBA00022741"/>
    </source>
</evidence>
<evidence type="ECO:0000256" key="12">
    <source>
        <dbReference type="ARBA" id="ARBA00048679"/>
    </source>
</evidence>
<feature type="transmembrane region" description="Helical" evidence="15">
    <location>
        <begin position="24"/>
        <end position="47"/>
    </location>
</feature>
<evidence type="ECO:0000256" key="9">
    <source>
        <dbReference type="ARBA" id="ARBA00022989"/>
    </source>
</evidence>
<dbReference type="Gene3D" id="3.30.200.20">
    <property type="entry name" value="Phosphorylase Kinase, domain 1"/>
    <property type="match status" value="1"/>
</dbReference>
<dbReference type="GO" id="GO:0005524">
    <property type="term" value="F:ATP binding"/>
    <property type="evidence" value="ECO:0007669"/>
    <property type="project" value="UniProtKB-UniRule"/>
</dbReference>
<dbReference type="AlphaFoldDB" id="A0A1R3JZW0"/>
<dbReference type="InterPro" id="IPR000719">
    <property type="entry name" value="Prot_kinase_dom"/>
</dbReference>
<evidence type="ECO:0000256" key="3">
    <source>
        <dbReference type="ARBA" id="ARBA00022553"/>
    </source>
</evidence>
<keyword evidence="6 13" id="KW-0547">Nucleotide-binding</keyword>
<sequence length="369" mass="41092">MSVYDAAFVNTELSKPTSIFGLRLWVVIGILLGSLIVLTLFLLSLCLTTRRKSRRHQHVDPTPPISKEIQEIVHHPPATDHHQFAPPVPEIQVDLGKVEHRVVFSSGESRGPTSAGASVSEASFGSGSVGPEVSHLGWGRWYTLRELELATNGLCEENVIGEGGYGIVYQGVLTDGTKVAVKNLLNNRGQAEKEFKVEVEAIGRVRHKNLVRLHGYCVEGAYRMLVYEYVDNGNLEQWLHGDVGDVNLVDWLKTMVGNRKSEEVVDPKLPEMPASKALKRVLLVALRCVDPDATKRPKMGHVIHMLEADDLLFRDEHRVAREPSNSRPEDQQTNRNATKLGDRRFNGASASDTSEGDSGRIHHQPTRWR</sequence>
<evidence type="ECO:0000256" key="7">
    <source>
        <dbReference type="ARBA" id="ARBA00022777"/>
    </source>
</evidence>
<dbReference type="GO" id="GO:0016020">
    <property type="term" value="C:membrane"/>
    <property type="evidence" value="ECO:0007669"/>
    <property type="project" value="UniProtKB-SubCell"/>
</dbReference>
<keyword evidence="9 15" id="KW-1133">Transmembrane helix</keyword>
<dbReference type="PANTHER" id="PTHR47984:SF22">
    <property type="entry name" value="OS03G0125600 PROTEIN"/>
    <property type="match status" value="1"/>
</dbReference>
<feature type="binding site" evidence="13">
    <location>
        <position position="182"/>
    </location>
    <ligand>
        <name>ATP</name>
        <dbReference type="ChEBI" id="CHEBI:30616"/>
    </ligand>
</feature>
<keyword evidence="5 15" id="KW-0812">Transmembrane</keyword>
<organism evidence="17 18">
    <name type="scientific">Corchorus olitorius</name>
    <dbReference type="NCBI Taxonomy" id="93759"/>
    <lineage>
        <taxon>Eukaryota</taxon>
        <taxon>Viridiplantae</taxon>
        <taxon>Streptophyta</taxon>
        <taxon>Embryophyta</taxon>
        <taxon>Tracheophyta</taxon>
        <taxon>Spermatophyta</taxon>
        <taxon>Magnoliopsida</taxon>
        <taxon>eudicotyledons</taxon>
        <taxon>Gunneridae</taxon>
        <taxon>Pentapetalae</taxon>
        <taxon>rosids</taxon>
        <taxon>malvids</taxon>
        <taxon>Malvales</taxon>
        <taxon>Malvaceae</taxon>
        <taxon>Grewioideae</taxon>
        <taxon>Apeibeae</taxon>
        <taxon>Corchorus</taxon>
    </lineage>
</organism>
<comment type="caution">
    <text evidence="17">The sequence shown here is derived from an EMBL/GenBank/DDBJ whole genome shotgun (WGS) entry which is preliminary data.</text>
</comment>
<reference evidence="18" key="1">
    <citation type="submission" date="2013-09" db="EMBL/GenBank/DDBJ databases">
        <title>Corchorus olitorius genome sequencing.</title>
        <authorList>
            <person name="Alam M."/>
            <person name="Haque M.S."/>
            <person name="Islam M.S."/>
            <person name="Emdad E.M."/>
            <person name="Islam M.M."/>
            <person name="Ahmed B."/>
            <person name="Halim A."/>
            <person name="Hossen Q.M.M."/>
            <person name="Hossain M.Z."/>
            <person name="Ahmed R."/>
            <person name="Khan M.M."/>
            <person name="Islam R."/>
            <person name="Rashid M.M."/>
            <person name="Khan S.A."/>
            <person name="Rahman M.S."/>
            <person name="Alam M."/>
            <person name="Yahiya A.S."/>
            <person name="Khan M.S."/>
            <person name="Azam M.S."/>
            <person name="Haque T."/>
            <person name="Lashkar M.Z.H."/>
            <person name="Akhand A.I."/>
            <person name="Morshed G."/>
            <person name="Roy S."/>
            <person name="Uddin K.S."/>
            <person name="Rabeya T."/>
            <person name="Hossain A.S."/>
            <person name="Chowdhury A."/>
            <person name="Snigdha A.R."/>
            <person name="Mortoza M.S."/>
            <person name="Matin S.A."/>
            <person name="Hoque S.M.E."/>
            <person name="Islam M.K."/>
            <person name="Roy D.K."/>
            <person name="Haider R."/>
            <person name="Moosa M.M."/>
            <person name="Elias S.M."/>
            <person name="Hasan A.M."/>
            <person name="Jahan S."/>
            <person name="Shafiuddin M."/>
            <person name="Mahmood N."/>
            <person name="Shommy N.S."/>
        </authorList>
    </citation>
    <scope>NUCLEOTIDE SEQUENCE [LARGE SCALE GENOMIC DNA]</scope>
    <source>
        <strain evidence="18">cv. O-4</strain>
    </source>
</reference>
<comment type="subcellular location">
    <subcellularLocation>
        <location evidence="1">Membrane</location>
        <topology evidence="1">Single-pass membrane protein</topology>
    </subcellularLocation>
</comment>
<dbReference type="GO" id="GO:0004674">
    <property type="term" value="F:protein serine/threonine kinase activity"/>
    <property type="evidence" value="ECO:0007669"/>
    <property type="project" value="UniProtKB-EC"/>
</dbReference>
<evidence type="ECO:0000313" key="17">
    <source>
        <dbReference type="EMBL" id="OMP00336.1"/>
    </source>
</evidence>
<dbReference type="SUPFAM" id="SSF56112">
    <property type="entry name" value="Protein kinase-like (PK-like)"/>
    <property type="match status" value="1"/>
</dbReference>
<evidence type="ECO:0000256" key="10">
    <source>
        <dbReference type="ARBA" id="ARBA00023136"/>
    </source>
</evidence>
<dbReference type="InterPro" id="IPR017441">
    <property type="entry name" value="Protein_kinase_ATP_BS"/>
</dbReference>
<dbReference type="STRING" id="93759.A0A1R3JZW0"/>
<dbReference type="PROSITE" id="PS00107">
    <property type="entry name" value="PROTEIN_KINASE_ATP"/>
    <property type="match status" value="1"/>
</dbReference>
<dbReference type="InterPro" id="IPR001245">
    <property type="entry name" value="Ser-Thr/Tyr_kinase_cat_dom"/>
</dbReference>
<keyword evidence="3" id="KW-0597">Phosphoprotein</keyword>
<evidence type="ECO:0000256" key="15">
    <source>
        <dbReference type="SAM" id="Phobius"/>
    </source>
</evidence>
<comment type="catalytic activity">
    <reaction evidence="12">
        <text>L-seryl-[protein] + ATP = O-phospho-L-seryl-[protein] + ADP + H(+)</text>
        <dbReference type="Rhea" id="RHEA:17989"/>
        <dbReference type="Rhea" id="RHEA-COMP:9863"/>
        <dbReference type="Rhea" id="RHEA-COMP:11604"/>
        <dbReference type="ChEBI" id="CHEBI:15378"/>
        <dbReference type="ChEBI" id="CHEBI:29999"/>
        <dbReference type="ChEBI" id="CHEBI:30616"/>
        <dbReference type="ChEBI" id="CHEBI:83421"/>
        <dbReference type="ChEBI" id="CHEBI:456216"/>
        <dbReference type="EC" id="2.7.11.1"/>
    </reaction>
</comment>
<evidence type="ECO:0000256" key="1">
    <source>
        <dbReference type="ARBA" id="ARBA00004167"/>
    </source>
</evidence>
<accession>A0A1R3JZW0</accession>
<feature type="region of interest" description="Disordered" evidence="14">
    <location>
        <begin position="106"/>
        <end position="130"/>
    </location>
</feature>
<dbReference type="Gene3D" id="1.10.510.10">
    <property type="entry name" value="Transferase(Phosphotransferase) domain 1"/>
    <property type="match status" value="1"/>
</dbReference>
<keyword evidence="18" id="KW-1185">Reference proteome</keyword>
<evidence type="ECO:0000256" key="14">
    <source>
        <dbReference type="SAM" id="MobiDB-lite"/>
    </source>
</evidence>
<evidence type="ECO:0000256" key="11">
    <source>
        <dbReference type="ARBA" id="ARBA00047899"/>
    </source>
</evidence>
<feature type="compositionally biased region" description="Polar residues" evidence="14">
    <location>
        <begin position="106"/>
        <end position="126"/>
    </location>
</feature>
<dbReference type="FunFam" id="3.30.200.20:FF:000173">
    <property type="entry name" value="Probable serine/threonine-protein kinase At1g01540"/>
    <property type="match status" value="1"/>
</dbReference>
<keyword evidence="7" id="KW-0418">Kinase</keyword>
<dbReference type="PROSITE" id="PS50011">
    <property type="entry name" value="PROTEIN_KINASE_DOM"/>
    <property type="match status" value="1"/>
</dbReference>
<dbReference type="OrthoDB" id="4062651at2759"/>
<gene>
    <name evidence="17" type="ORF">COLO4_12760</name>
</gene>
<evidence type="ECO:0000313" key="18">
    <source>
        <dbReference type="Proteomes" id="UP000187203"/>
    </source>
</evidence>
<dbReference type="PANTHER" id="PTHR47984">
    <property type="entry name" value="OS01G0323000 PROTEIN"/>
    <property type="match status" value="1"/>
</dbReference>
<keyword evidence="10 15" id="KW-0472">Membrane</keyword>
<comment type="catalytic activity">
    <reaction evidence="11">
        <text>L-threonyl-[protein] + ATP = O-phospho-L-threonyl-[protein] + ADP + H(+)</text>
        <dbReference type="Rhea" id="RHEA:46608"/>
        <dbReference type="Rhea" id="RHEA-COMP:11060"/>
        <dbReference type="Rhea" id="RHEA-COMP:11605"/>
        <dbReference type="ChEBI" id="CHEBI:15378"/>
        <dbReference type="ChEBI" id="CHEBI:30013"/>
        <dbReference type="ChEBI" id="CHEBI:30616"/>
        <dbReference type="ChEBI" id="CHEBI:61977"/>
        <dbReference type="ChEBI" id="CHEBI:456216"/>
        <dbReference type="EC" id="2.7.11.1"/>
    </reaction>
</comment>
<protein>
    <recommendedName>
        <fullName evidence="2">non-specific serine/threonine protein kinase</fullName>
        <ecNumber evidence="2">2.7.11.1</ecNumber>
    </recommendedName>
</protein>
<evidence type="ECO:0000259" key="16">
    <source>
        <dbReference type="PROSITE" id="PS50011"/>
    </source>
</evidence>
<name>A0A1R3JZW0_9ROSI</name>
<dbReference type="EMBL" id="AWUE01014944">
    <property type="protein sequence ID" value="OMP00336.1"/>
    <property type="molecule type" value="Genomic_DNA"/>
</dbReference>
<evidence type="ECO:0000256" key="8">
    <source>
        <dbReference type="ARBA" id="ARBA00022840"/>
    </source>
</evidence>
<evidence type="ECO:0000256" key="5">
    <source>
        <dbReference type="ARBA" id="ARBA00022692"/>
    </source>
</evidence>
<keyword evidence="4" id="KW-0808">Transferase</keyword>
<evidence type="ECO:0000256" key="13">
    <source>
        <dbReference type="PROSITE-ProRule" id="PRU10141"/>
    </source>
</evidence>
<dbReference type="InterPro" id="IPR011009">
    <property type="entry name" value="Kinase-like_dom_sf"/>
</dbReference>
<dbReference type="InterPro" id="IPR052232">
    <property type="entry name" value="RLK_Ser/Thr-Kinase"/>
</dbReference>
<dbReference type="Proteomes" id="UP000187203">
    <property type="component" value="Unassembled WGS sequence"/>
</dbReference>
<feature type="domain" description="Protein kinase" evidence="16">
    <location>
        <begin position="154"/>
        <end position="369"/>
    </location>
</feature>
<evidence type="ECO:0000256" key="4">
    <source>
        <dbReference type="ARBA" id="ARBA00022679"/>
    </source>
</evidence>
<proteinExistence type="predicted"/>
<dbReference type="Pfam" id="PF07714">
    <property type="entry name" value="PK_Tyr_Ser-Thr"/>
    <property type="match status" value="1"/>
</dbReference>
<evidence type="ECO:0000256" key="2">
    <source>
        <dbReference type="ARBA" id="ARBA00012513"/>
    </source>
</evidence>
<dbReference type="EC" id="2.7.11.1" evidence="2"/>
<keyword evidence="8 13" id="KW-0067">ATP-binding</keyword>